<feature type="transmembrane region" description="Helical" evidence="1">
    <location>
        <begin position="138"/>
        <end position="158"/>
    </location>
</feature>
<feature type="transmembrane region" description="Helical" evidence="1">
    <location>
        <begin position="40"/>
        <end position="60"/>
    </location>
</feature>
<feature type="transmembrane region" description="Helical" evidence="1">
    <location>
        <begin position="12"/>
        <end position="28"/>
    </location>
</feature>
<protein>
    <recommendedName>
        <fullName evidence="4">Tripartite tricarboxylate transporter TctB family protein</fullName>
    </recommendedName>
</protein>
<sequence>MGSLNERLYHTGDFILGLFIWMFSLFVIEESLRMPARGHLGILCYPGFVPFFSGLMIFLLSSWQIARSYRGALRAGGLAFAEWIRDVRLSLENRRFLAVLFIMCLYVIVFLGRIPFIVATFLYHLAIFSYLRIGRPPAVFFWSVGATLLVAVVLPYFFDMPVP</sequence>
<proteinExistence type="predicted"/>
<accession>A0A1I4R3V6</accession>
<name>A0A1I4R3V6_9BACT</name>
<reference evidence="3" key="1">
    <citation type="submission" date="2016-10" db="EMBL/GenBank/DDBJ databases">
        <authorList>
            <person name="Varghese N."/>
            <person name="Submissions S."/>
        </authorList>
    </citation>
    <scope>NUCLEOTIDE SEQUENCE [LARGE SCALE GENOMIC DNA]</scope>
    <source>
        <strain evidence="3">DSM 9990</strain>
    </source>
</reference>
<organism evidence="2 3">
    <name type="scientific">Thermodesulforhabdus norvegica</name>
    <dbReference type="NCBI Taxonomy" id="39841"/>
    <lineage>
        <taxon>Bacteria</taxon>
        <taxon>Pseudomonadati</taxon>
        <taxon>Thermodesulfobacteriota</taxon>
        <taxon>Syntrophobacteria</taxon>
        <taxon>Syntrophobacterales</taxon>
        <taxon>Thermodesulforhabdaceae</taxon>
        <taxon>Thermodesulforhabdus</taxon>
    </lineage>
</organism>
<keyword evidence="1" id="KW-1133">Transmembrane helix</keyword>
<keyword evidence="3" id="KW-1185">Reference proteome</keyword>
<dbReference type="AlphaFoldDB" id="A0A1I4R3V6"/>
<evidence type="ECO:0008006" key="4">
    <source>
        <dbReference type="Google" id="ProtNLM"/>
    </source>
</evidence>
<feature type="transmembrane region" description="Helical" evidence="1">
    <location>
        <begin position="96"/>
        <end position="126"/>
    </location>
</feature>
<dbReference type="EMBL" id="FOUU01000001">
    <property type="protein sequence ID" value="SFM46620.1"/>
    <property type="molecule type" value="Genomic_DNA"/>
</dbReference>
<keyword evidence="1" id="KW-0472">Membrane</keyword>
<evidence type="ECO:0000313" key="2">
    <source>
        <dbReference type="EMBL" id="SFM46620.1"/>
    </source>
</evidence>
<dbReference type="STRING" id="39841.SAMN05660836_00368"/>
<evidence type="ECO:0000313" key="3">
    <source>
        <dbReference type="Proteomes" id="UP000199611"/>
    </source>
</evidence>
<evidence type="ECO:0000256" key="1">
    <source>
        <dbReference type="SAM" id="Phobius"/>
    </source>
</evidence>
<gene>
    <name evidence="2" type="ORF">SAMN05660836_00368</name>
</gene>
<dbReference type="RefSeq" id="WP_093393041.1">
    <property type="nucleotide sequence ID" value="NZ_FOUU01000001.1"/>
</dbReference>
<keyword evidence="1" id="KW-0812">Transmembrane</keyword>
<dbReference type="Proteomes" id="UP000199611">
    <property type="component" value="Unassembled WGS sequence"/>
</dbReference>